<feature type="compositionally biased region" description="Basic and acidic residues" evidence="1">
    <location>
        <begin position="97"/>
        <end position="118"/>
    </location>
</feature>
<dbReference type="KEGG" id="asip:AQUSIP_18290"/>
<sequence>MYSRPREKGSRYSGSEKSRSHSSHSDSHSRKRKQSDYSDGKRPEYSLSPGHEKETYSEKENRHSSHDSFMHDGESRRESEKKKGKEVVSKKRKKLHDSHENEDQPVLSDHDYSTSRSDRHGHRAASSASKQTDTKRRRTETGYDSARNNGSHDEADKTSGGERYRASERQATQLVLPVRSAARNTVRAQTNPAQLFVGPYRDNYARLLDHSADRRFQEEDFRTLGRVSSNEKYYFDESGASIRNANAFLETFWSSAENRLATREFHQEKYDKTDRSKPLHPGCISFVMADINGKQHCFVTISGFHNASNNLRRRMQEFIEDYNQSGKNRDGIEFSLVYSDTRNFSRMIGNIAVAARNEKSIMKNCSEKYYASALTKLYAEYGTNISVTGVANYDFYPFRSRGLYGDQHDTDDASVVHPRANYRDKDVLKNDLLVRRKPCCNDCQANKEQVLTVFKTAQRDGDELMERRRIITSPLRNSFSTGTSLLPTVSLFAPPVSMPSTSGYRDTQLTPPVARRTSIKVTN</sequence>
<feature type="compositionally biased region" description="Basic and acidic residues" evidence="1">
    <location>
        <begin position="1"/>
        <end position="89"/>
    </location>
</feature>
<organism evidence="2 3">
    <name type="scientific">Aquicella siphonis</name>
    <dbReference type="NCBI Taxonomy" id="254247"/>
    <lineage>
        <taxon>Bacteria</taxon>
        <taxon>Pseudomonadati</taxon>
        <taxon>Pseudomonadota</taxon>
        <taxon>Gammaproteobacteria</taxon>
        <taxon>Legionellales</taxon>
        <taxon>Coxiellaceae</taxon>
        <taxon>Aquicella</taxon>
    </lineage>
</organism>
<keyword evidence="3" id="KW-1185">Reference proteome</keyword>
<dbReference type="EMBL" id="LR699119">
    <property type="protein sequence ID" value="VVC76516.1"/>
    <property type="molecule type" value="Genomic_DNA"/>
</dbReference>
<reference evidence="2 3" key="1">
    <citation type="submission" date="2019-08" db="EMBL/GenBank/DDBJ databases">
        <authorList>
            <person name="Guy L."/>
        </authorList>
    </citation>
    <scope>NUCLEOTIDE SEQUENCE [LARGE SCALE GENOMIC DNA]</scope>
    <source>
        <strain evidence="2 3">SGT-108</strain>
    </source>
</reference>
<protein>
    <submittedName>
        <fullName evidence="2">Uncharacterized protein</fullName>
    </submittedName>
</protein>
<dbReference type="RefSeq" id="WP_148339831.1">
    <property type="nucleotide sequence ID" value="NZ_LR699119.1"/>
</dbReference>
<proteinExistence type="predicted"/>
<name>A0A5E4PJP4_9COXI</name>
<accession>A0A5E4PJP4</accession>
<dbReference type="OrthoDB" id="5657195at2"/>
<evidence type="ECO:0000313" key="3">
    <source>
        <dbReference type="Proteomes" id="UP000324194"/>
    </source>
</evidence>
<dbReference type="Proteomes" id="UP000324194">
    <property type="component" value="Chromosome 1"/>
</dbReference>
<gene>
    <name evidence="2" type="ORF">AQUSIP_18290</name>
</gene>
<feature type="region of interest" description="Disordered" evidence="1">
    <location>
        <begin position="1"/>
        <end position="169"/>
    </location>
</feature>
<evidence type="ECO:0000313" key="2">
    <source>
        <dbReference type="EMBL" id="VVC76516.1"/>
    </source>
</evidence>
<dbReference type="AlphaFoldDB" id="A0A5E4PJP4"/>
<evidence type="ECO:0000256" key="1">
    <source>
        <dbReference type="SAM" id="MobiDB-lite"/>
    </source>
</evidence>
<feature type="compositionally biased region" description="Basic and acidic residues" evidence="1">
    <location>
        <begin position="150"/>
        <end position="168"/>
    </location>
</feature>